<organism evidence="2 3">
    <name type="scientific">Virgisporangium ochraceum</name>
    <dbReference type="NCBI Taxonomy" id="65505"/>
    <lineage>
        <taxon>Bacteria</taxon>
        <taxon>Bacillati</taxon>
        <taxon>Actinomycetota</taxon>
        <taxon>Actinomycetes</taxon>
        <taxon>Micromonosporales</taxon>
        <taxon>Micromonosporaceae</taxon>
        <taxon>Virgisporangium</taxon>
    </lineage>
</organism>
<sequence>MSVDTLLMEIEKFIVFSAQSLPDAGAIAFLAAAAAMAWIATVTMRRVIGIVAVLAEAVMVAVATLSTAVGVCLLLAVFALGR</sequence>
<evidence type="ECO:0000313" key="3">
    <source>
        <dbReference type="Proteomes" id="UP000635606"/>
    </source>
</evidence>
<feature type="transmembrane region" description="Helical" evidence="1">
    <location>
        <begin position="21"/>
        <end position="41"/>
    </location>
</feature>
<reference evidence="2" key="1">
    <citation type="submission" date="2021-01" db="EMBL/GenBank/DDBJ databases">
        <title>Whole genome shotgun sequence of Virgisporangium ochraceum NBRC 16418.</title>
        <authorList>
            <person name="Komaki H."/>
            <person name="Tamura T."/>
        </authorList>
    </citation>
    <scope>NUCLEOTIDE SEQUENCE</scope>
    <source>
        <strain evidence="2">NBRC 16418</strain>
    </source>
</reference>
<keyword evidence="3" id="KW-1185">Reference proteome</keyword>
<dbReference type="RefSeq" id="WP_203926851.1">
    <property type="nucleotide sequence ID" value="NZ_BOPH01000021.1"/>
</dbReference>
<proteinExistence type="predicted"/>
<keyword evidence="1" id="KW-0472">Membrane</keyword>
<gene>
    <name evidence="2" type="ORF">Voc01_018040</name>
</gene>
<keyword evidence="1" id="KW-1133">Transmembrane helix</keyword>
<dbReference type="EMBL" id="BOPH01000021">
    <property type="protein sequence ID" value="GIJ66887.1"/>
    <property type="molecule type" value="Genomic_DNA"/>
</dbReference>
<dbReference type="Proteomes" id="UP000635606">
    <property type="component" value="Unassembled WGS sequence"/>
</dbReference>
<evidence type="ECO:0000313" key="2">
    <source>
        <dbReference type="EMBL" id="GIJ66887.1"/>
    </source>
</evidence>
<accession>A0A8J3ZMQ2</accession>
<protein>
    <submittedName>
        <fullName evidence="2">Uncharacterized protein</fullName>
    </submittedName>
</protein>
<dbReference type="AlphaFoldDB" id="A0A8J3ZMQ2"/>
<keyword evidence="1" id="KW-0812">Transmembrane</keyword>
<evidence type="ECO:0000256" key="1">
    <source>
        <dbReference type="SAM" id="Phobius"/>
    </source>
</evidence>
<name>A0A8J3ZMQ2_9ACTN</name>
<comment type="caution">
    <text evidence="2">The sequence shown here is derived from an EMBL/GenBank/DDBJ whole genome shotgun (WGS) entry which is preliminary data.</text>
</comment>
<feature type="transmembrane region" description="Helical" evidence="1">
    <location>
        <begin position="47"/>
        <end position="80"/>
    </location>
</feature>